<reference evidence="3" key="2">
    <citation type="submission" date="2021-04" db="EMBL/GenBank/DDBJ databases">
        <authorList>
            <person name="Podell S."/>
        </authorList>
    </citation>
    <scope>NUCLEOTIDE SEQUENCE</scope>
    <source>
        <strain evidence="3">Hildebrandi</strain>
    </source>
</reference>
<evidence type="ECO:0000256" key="2">
    <source>
        <dbReference type="SAM" id="MobiDB-lite"/>
    </source>
</evidence>
<name>A0A9K3PMW2_9STRA</name>
<protein>
    <submittedName>
        <fullName evidence="3">Uncharacterized protein</fullName>
    </submittedName>
</protein>
<comment type="caution">
    <text evidence="3">The sequence shown here is derived from an EMBL/GenBank/DDBJ whole genome shotgun (WGS) entry which is preliminary data.</text>
</comment>
<proteinExistence type="predicted"/>
<dbReference type="EMBL" id="JAGRRH010000017">
    <property type="protein sequence ID" value="KAG7353158.1"/>
    <property type="molecule type" value="Genomic_DNA"/>
</dbReference>
<organism evidence="3 4">
    <name type="scientific">Nitzschia inconspicua</name>
    <dbReference type="NCBI Taxonomy" id="303405"/>
    <lineage>
        <taxon>Eukaryota</taxon>
        <taxon>Sar</taxon>
        <taxon>Stramenopiles</taxon>
        <taxon>Ochrophyta</taxon>
        <taxon>Bacillariophyta</taxon>
        <taxon>Bacillariophyceae</taxon>
        <taxon>Bacillariophycidae</taxon>
        <taxon>Bacillariales</taxon>
        <taxon>Bacillariaceae</taxon>
        <taxon>Nitzschia</taxon>
    </lineage>
</organism>
<evidence type="ECO:0000313" key="3">
    <source>
        <dbReference type="EMBL" id="KAG7353158.1"/>
    </source>
</evidence>
<evidence type="ECO:0000313" key="4">
    <source>
        <dbReference type="Proteomes" id="UP000693970"/>
    </source>
</evidence>
<evidence type="ECO:0000256" key="1">
    <source>
        <dbReference type="SAM" id="Coils"/>
    </source>
</evidence>
<sequence>MVNEHAQQFIKEVRQKNKELEASFKDVQDNFRQECGKAQRTVHVLFYRVTAACDDFYGSIHEGFQCMHDVVTSTDEDKATALKNRCVMVNDWNTGVMSKRSRIEVQARGSPMQSYEAKLPGQPSNSRRSLVDCDGASFLDECDERSLPEQELLDVNPTDVDLLEDRDGDGDRMIENPSRSKYWHTKRLTRKTWPGQIENEVIIRKKTKKSNCFGGDGQQETLDQLIGIFRKNLETYNLTE</sequence>
<gene>
    <name evidence="3" type="ORF">IV203_009206</name>
</gene>
<reference evidence="3" key="1">
    <citation type="journal article" date="2021" name="Sci. Rep.">
        <title>Diploid genomic architecture of Nitzschia inconspicua, an elite biomass production diatom.</title>
        <authorList>
            <person name="Oliver A."/>
            <person name="Podell S."/>
            <person name="Pinowska A."/>
            <person name="Traller J.C."/>
            <person name="Smith S.R."/>
            <person name="McClure R."/>
            <person name="Beliaev A."/>
            <person name="Bohutskyi P."/>
            <person name="Hill E.A."/>
            <person name="Rabines A."/>
            <person name="Zheng H."/>
            <person name="Allen L.Z."/>
            <person name="Kuo A."/>
            <person name="Grigoriev I.V."/>
            <person name="Allen A.E."/>
            <person name="Hazlebeck D."/>
            <person name="Allen E.E."/>
        </authorList>
    </citation>
    <scope>NUCLEOTIDE SEQUENCE</scope>
    <source>
        <strain evidence="3">Hildebrandi</strain>
    </source>
</reference>
<keyword evidence="4" id="KW-1185">Reference proteome</keyword>
<keyword evidence="1" id="KW-0175">Coiled coil</keyword>
<dbReference type="AlphaFoldDB" id="A0A9K3PMW2"/>
<feature type="coiled-coil region" evidence="1">
    <location>
        <begin position="3"/>
        <end position="30"/>
    </location>
</feature>
<accession>A0A9K3PMW2</accession>
<dbReference type="Proteomes" id="UP000693970">
    <property type="component" value="Unassembled WGS sequence"/>
</dbReference>
<feature type="region of interest" description="Disordered" evidence="2">
    <location>
        <begin position="108"/>
        <end position="128"/>
    </location>
</feature>